<organism evidence="1 2">
    <name type="scientific">Corchorus olitorius</name>
    <dbReference type="NCBI Taxonomy" id="93759"/>
    <lineage>
        <taxon>Eukaryota</taxon>
        <taxon>Viridiplantae</taxon>
        <taxon>Streptophyta</taxon>
        <taxon>Embryophyta</taxon>
        <taxon>Tracheophyta</taxon>
        <taxon>Spermatophyta</taxon>
        <taxon>Magnoliopsida</taxon>
        <taxon>eudicotyledons</taxon>
        <taxon>Gunneridae</taxon>
        <taxon>Pentapetalae</taxon>
        <taxon>rosids</taxon>
        <taxon>malvids</taxon>
        <taxon>Malvales</taxon>
        <taxon>Malvaceae</taxon>
        <taxon>Grewioideae</taxon>
        <taxon>Apeibeae</taxon>
        <taxon>Corchorus</taxon>
    </lineage>
</organism>
<proteinExistence type="predicted"/>
<keyword evidence="1" id="KW-0121">Carboxypeptidase</keyword>
<dbReference type="GO" id="GO:0004180">
    <property type="term" value="F:carboxypeptidase activity"/>
    <property type="evidence" value="ECO:0007669"/>
    <property type="project" value="UniProtKB-KW"/>
</dbReference>
<sequence length="44" mass="4849">MVGIVGVNWQRNGGDIEWFAQNTGFMFDVAPSFKALLDIAAFTI</sequence>
<dbReference type="OrthoDB" id="2130629at2759"/>
<dbReference type="AlphaFoldDB" id="A0A1R3KNX2"/>
<reference evidence="2" key="1">
    <citation type="submission" date="2013-09" db="EMBL/GenBank/DDBJ databases">
        <title>Corchorus olitorius genome sequencing.</title>
        <authorList>
            <person name="Alam M."/>
            <person name="Haque M.S."/>
            <person name="Islam M.S."/>
            <person name="Emdad E.M."/>
            <person name="Islam M.M."/>
            <person name="Ahmed B."/>
            <person name="Halim A."/>
            <person name="Hossen Q.M.M."/>
            <person name="Hossain M.Z."/>
            <person name="Ahmed R."/>
            <person name="Khan M.M."/>
            <person name="Islam R."/>
            <person name="Rashid M.M."/>
            <person name="Khan S.A."/>
            <person name="Rahman M.S."/>
            <person name="Alam M."/>
            <person name="Yahiya A.S."/>
            <person name="Khan M.S."/>
            <person name="Azam M.S."/>
            <person name="Haque T."/>
            <person name="Lashkar M.Z.H."/>
            <person name="Akhand A.I."/>
            <person name="Morshed G."/>
            <person name="Roy S."/>
            <person name="Uddin K.S."/>
            <person name="Rabeya T."/>
            <person name="Hossain A.S."/>
            <person name="Chowdhury A."/>
            <person name="Snigdha A.R."/>
            <person name="Mortoza M.S."/>
            <person name="Matin S.A."/>
            <person name="Hoque S.M.E."/>
            <person name="Islam M.K."/>
            <person name="Roy D.K."/>
            <person name="Haider R."/>
            <person name="Moosa M.M."/>
            <person name="Elias S.M."/>
            <person name="Hasan A.M."/>
            <person name="Jahan S."/>
            <person name="Shafiuddin M."/>
            <person name="Mahmood N."/>
            <person name="Shommy N.S."/>
        </authorList>
    </citation>
    <scope>NUCLEOTIDE SEQUENCE [LARGE SCALE GENOMIC DNA]</scope>
    <source>
        <strain evidence="2">cv. O-4</strain>
    </source>
</reference>
<keyword evidence="1" id="KW-0378">Hydrolase</keyword>
<gene>
    <name evidence="1" type="ORF">COLO4_06138</name>
</gene>
<keyword evidence="1" id="KW-0645">Protease</keyword>
<comment type="caution">
    <text evidence="1">The sequence shown here is derived from an EMBL/GenBank/DDBJ whole genome shotgun (WGS) entry which is preliminary data.</text>
</comment>
<dbReference type="Proteomes" id="UP000187203">
    <property type="component" value="Unassembled WGS sequence"/>
</dbReference>
<protein>
    <submittedName>
        <fullName evidence="1">Lysosomal Pro-X carboxypeptidase-like protein</fullName>
    </submittedName>
</protein>
<evidence type="ECO:0000313" key="1">
    <source>
        <dbReference type="EMBL" id="OMP08759.1"/>
    </source>
</evidence>
<accession>A0A1R3KNX2</accession>
<keyword evidence="2" id="KW-1185">Reference proteome</keyword>
<dbReference type="EMBL" id="AWUE01012618">
    <property type="protein sequence ID" value="OMP08759.1"/>
    <property type="molecule type" value="Genomic_DNA"/>
</dbReference>
<evidence type="ECO:0000313" key="2">
    <source>
        <dbReference type="Proteomes" id="UP000187203"/>
    </source>
</evidence>
<name>A0A1R3KNX2_9ROSI</name>